<reference evidence="3 4" key="1">
    <citation type="submission" date="2016-07" db="EMBL/GenBank/DDBJ databases">
        <title>Disparate Historic Effective Population Sizes Predicted by Modern Levels of Genome Diversity for the Scaled Quail (Callipepla squamata) and the Northern Bobwhite (Colinus virginianus): Inferences from First and Second Generation Draft Genome Assemblies for Sympatric New World Quail.</title>
        <authorList>
            <person name="Oldeschulte D.L."/>
            <person name="Halley Y.A."/>
            <person name="Bhattarai E.K."/>
            <person name="Brashear W.A."/>
            <person name="Hill J."/>
            <person name="Metz R.P."/>
            <person name="Johnson C.D."/>
            <person name="Rollins D."/>
            <person name="Peterson M.J."/>
            <person name="Bickhart D.M."/>
            <person name="Decker J.E."/>
            <person name="Seabury C.M."/>
        </authorList>
    </citation>
    <scope>NUCLEOTIDE SEQUENCE [LARGE SCALE GENOMIC DNA]</scope>
    <source>
        <strain evidence="3 4">Texas</strain>
        <tissue evidence="3">Leg muscle</tissue>
    </source>
</reference>
<accession>A0A226N9Z7</accession>
<dbReference type="Pfam" id="PF00754">
    <property type="entry name" value="F5_F8_type_C"/>
    <property type="match status" value="1"/>
</dbReference>
<protein>
    <recommendedName>
        <fullName evidence="2">F5/8 type C domain-containing protein</fullName>
    </recommendedName>
</protein>
<name>A0A226N9Z7_CALSU</name>
<keyword evidence="4" id="KW-1185">Reference proteome</keyword>
<dbReference type="STRING" id="9009.A0A226N9Z7"/>
<dbReference type="PROSITE" id="PS01286">
    <property type="entry name" value="FA58C_2"/>
    <property type="match status" value="1"/>
</dbReference>
<organism evidence="3 4">
    <name type="scientific">Callipepla squamata</name>
    <name type="common">Scaled quail</name>
    <dbReference type="NCBI Taxonomy" id="9009"/>
    <lineage>
        <taxon>Eukaryota</taxon>
        <taxon>Metazoa</taxon>
        <taxon>Chordata</taxon>
        <taxon>Craniata</taxon>
        <taxon>Vertebrata</taxon>
        <taxon>Euteleostomi</taxon>
        <taxon>Archelosauria</taxon>
        <taxon>Archosauria</taxon>
        <taxon>Dinosauria</taxon>
        <taxon>Saurischia</taxon>
        <taxon>Theropoda</taxon>
        <taxon>Coelurosauria</taxon>
        <taxon>Aves</taxon>
        <taxon>Neognathae</taxon>
        <taxon>Galloanserae</taxon>
        <taxon>Galliformes</taxon>
        <taxon>Odontophoridae</taxon>
        <taxon>Callipepla</taxon>
    </lineage>
</organism>
<dbReference type="Gene3D" id="2.60.120.260">
    <property type="entry name" value="Galactose-binding domain-like"/>
    <property type="match status" value="1"/>
</dbReference>
<dbReference type="SMART" id="SM00231">
    <property type="entry name" value="FA58C"/>
    <property type="match status" value="1"/>
</dbReference>
<dbReference type="Proteomes" id="UP000198323">
    <property type="component" value="Unassembled WGS sequence"/>
</dbReference>
<evidence type="ECO:0000313" key="3">
    <source>
        <dbReference type="EMBL" id="OXB64436.1"/>
    </source>
</evidence>
<dbReference type="CDD" id="cd00057">
    <property type="entry name" value="FA58C"/>
    <property type="match status" value="1"/>
</dbReference>
<feature type="region of interest" description="Disordered" evidence="1">
    <location>
        <begin position="31"/>
        <end position="74"/>
    </location>
</feature>
<sequence>MDEQDYYLQEISNRDHYYSFPYPGEEYFPFTEQPGEEGTIRAAETEEQPGFKPSRKELKPKKSSKKGKAILETPPGAAEMFSTEIALINHIQTLSKEDGYRLLKKQMSMDTTQQSGKGKEWIDIQEDFCQLGELRNYQKDEVVEVEDCPPLGLETLKITDFQLHASTAKRYGLGAHRGRLNIQAGVNENDFYDGAWCAGRNDPFQWIEVDARRLTKFTGVITQGRNSLWSSNWVTSFRVLVSNDSHAWTAVRNESGDVIFEGNSEKEIPVLNMLPVPLVARYIRINPRSWYEEGSICMRLEILGCPLPDPNNYYHRRNEMTTTDNLDFKHHNYKEMRQVGRV</sequence>
<dbReference type="PANTHER" id="PTHR24543:SF291">
    <property type="entry name" value="SMOKE ALARM, ISOFORM D"/>
    <property type="match status" value="1"/>
</dbReference>
<feature type="domain" description="F5/8 type C" evidence="2">
    <location>
        <begin position="146"/>
        <end position="305"/>
    </location>
</feature>
<dbReference type="AlphaFoldDB" id="A0A226N9Z7"/>
<evidence type="ECO:0000259" key="2">
    <source>
        <dbReference type="PROSITE" id="PS50022"/>
    </source>
</evidence>
<dbReference type="PROSITE" id="PS50022">
    <property type="entry name" value="FA58C_3"/>
    <property type="match status" value="1"/>
</dbReference>
<dbReference type="OrthoDB" id="10249045at2759"/>
<comment type="caution">
    <text evidence="3">The sequence shown here is derived from an EMBL/GenBank/DDBJ whole genome shotgun (WGS) entry which is preliminary data.</text>
</comment>
<dbReference type="PANTHER" id="PTHR24543">
    <property type="entry name" value="MULTICOPPER OXIDASE-RELATED"/>
    <property type="match status" value="1"/>
</dbReference>
<gene>
    <name evidence="3" type="ORF">ASZ78_000112</name>
</gene>
<dbReference type="PROSITE" id="PS01285">
    <property type="entry name" value="FA58C_1"/>
    <property type="match status" value="1"/>
</dbReference>
<dbReference type="SUPFAM" id="SSF49785">
    <property type="entry name" value="Galactose-binding domain-like"/>
    <property type="match status" value="1"/>
</dbReference>
<feature type="compositionally biased region" description="Basic residues" evidence="1">
    <location>
        <begin position="58"/>
        <end position="68"/>
    </location>
</feature>
<evidence type="ECO:0000256" key="1">
    <source>
        <dbReference type="SAM" id="MobiDB-lite"/>
    </source>
</evidence>
<dbReference type="InterPro" id="IPR000421">
    <property type="entry name" value="FA58C"/>
</dbReference>
<dbReference type="InterPro" id="IPR008979">
    <property type="entry name" value="Galactose-bd-like_sf"/>
</dbReference>
<dbReference type="FunFam" id="2.60.120.260:FF:000035">
    <property type="entry name" value="probable carboxypeptidase X1 isoform X2"/>
    <property type="match status" value="1"/>
</dbReference>
<evidence type="ECO:0000313" key="4">
    <source>
        <dbReference type="Proteomes" id="UP000198323"/>
    </source>
</evidence>
<dbReference type="EMBL" id="MCFN01000121">
    <property type="protein sequence ID" value="OXB64436.1"/>
    <property type="molecule type" value="Genomic_DNA"/>
</dbReference>
<proteinExistence type="predicted"/>